<dbReference type="PANTHER" id="PTHR46250:SF15">
    <property type="entry name" value="OS01G0523800 PROTEIN"/>
    <property type="match status" value="1"/>
</dbReference>
<sequence>MELSQSSRHESRMDVSQNSQGGNTMEVSQNPQLGKGRNIRFWTKEEEWALVNGLLELSVNLQWKAKGNFKSGYLVILESIMNAKFSRCGLKANPHVNSKTNGFGTSIMC</sequence>
<dbReference type="EMBL" id="GISG01026819">
    <property type="protein sequence ID" value="MBA4619805.1"/>
    <property type="molecule type" value="Transcribed_RNA"/>
</dbReference>
<feature type="region of interest" description="Disordered" evidence="1">
    <location>
        <begin position="1"/>
        <end position="32"/>
    </location>
</feature>
<dbReference type="AlphaFoldDB" id="A0A7C9CNE6"/>
<dbReference type="EMBL" id="GISG01026818">
    <property type="protein sequence ID" value="MBA4619804.1"/>
    <property type="molecule type" value="Transcribed_RNA"/>
</dbReference>
<name>A0A7C9CNE6_OPUST</name>
<proteinExistence type="predicted"/>
<accession>A0A7C9CNE6</accession>
<feature type="compositionally biased region" description="Polar residues" evidence="1">
    <location>
        <begin position="14"/>
        <end position="32"/>
    </location>
</feature>
<evidence type="ECO:0008006" key="3">
    <source>
        <dbReference type="Google" id="ProtNLM"/>
    </source>
</evidence>
<reference evidence="2" key="2">
    <citation type="submission" date="2020-07" db="EMBL/GenBank/DDBJ databases">
        <authorList>
            <person name="Vera ALvarez R."/>
            <person name="Arias-Moreno D.M."/>
            <person name="Jimenez-Jacinto V."/>
            <person name="Jimenez-Bremont J.F."/>
            <person name="Swaminathan K."/>
            <person name="Moose S.P."/>
            <person name="Guerrero-Gonzalez M.L."/>
            <person name="Marino-Ramirez L."/>
            <person name="Landsman D."/>
            <person name="Rodriguez-Kessler M."/>
            <person name="Delgado-Sanchez P."/>
        </authorList>
    </citation>
    <scope>NUCLEOTIDE SEQUENCE</scope>
    <source>
        <tissue evidence="2">Cladode</tissue>
    </source>
</reference>
<protein>
    <recommendedName>
        <fullName evidence="3">Myb/SANT-like domain-containing protein</fullName>
    </recommendedName>
</protein>
<organism evidence="2">
    <name type="scientific">Opuntia streptacantha</name>
    <name type="common">Prickly pear cactus</name>
    <name type="synonym">Opuntia cardona</name>
    <dbReference type="NCBI Taxonomy" id="393608"/>
    <lineage>
        <taxon>Eukaryota</taxon>
        <taxon>Viridiplantae</taxon>
        <taxon>Streptophyta</taxon>
        <taxon>Embryophyta</taxon>
        <taxon>Tracheophyta</taxon>
        <taxon>Spermatophyta</taxon>
        <taxon>Magnoliopsida</taxon>
        <taxon>eudicotyledons</taxon>
        <taxon>Gunneridae</taxon>
        <taxon>Pentapetalae</taxon>
        <taxon>Caryophyllales</taxon>
        <taxon>Cactineae</taxon>
        <taxon>Cactaceae</taxon>
        <taxon>Opuntioideae</taxon>
        <taxon>Opuntia</taxon>
    </lineage>
</organism>
<reference evidence="2" key="1">
    <citation type="journal article" date="2013" name="J. Plant Res.">
        <title>Effect of fungi and light on seed germination of three Opuntia species from semiarid lands of central Mexico.</title>
        <authorList>
            <person name="Delgado-Sanchez P."/>
            <person name="Jimenez-Bremont J.F."/>
            <person name="Guerrero-Gonzalez Mde L."/>
            <person name="Flores J."/>
        </authorList>
    </citation>
    <scope>NUCLEOTIDE SEQUENCE</scope>
    <source>
        <tissue evidence="2">Cladode</tissue>
    </source>
</reference>
<evidence type="ECO:0000256" key="1">
    <source>
        <dbReference type="SAM" id="MobiDB-lite"/>
    </source>
</evidence>
<evidence type="ECO:0000313" key="2">
    <source>
        <dbReference type="EMBL" id="MBA4619804.1"/>
    </source>
</evidence>
<dbReference type="PANTHER" id="PTHR46250">
    <property type="entry name" value="MYB/SANT-LIKE DNA-BINDING DOMAIN PROTEIN-RELATED"/>
    <property type="match status" value="1"/>
</dbReference>